<evidence type="ECO:0000256" key="1">
    <source>
        <dbReference type="ARBA" id="ARBA00004651"/>
    </source>
</evidence>
<dbReference type="Proteomes" id="UP001500945">
    <property type="component" value="Unassembled WGS sequence"/>
</dbReference>
<dbReference type="EMBL" id="BAABGM010000018">
    <property type="protein sequence ID" value="GAA4409929.1"/>
    <property type="molecule type" value="Genomic_DNA"/>
</dbReference>
<evidence type="ECO:0000313" key="8">
    <source>
        <dbReference type="EMBL" id="GAA4409929.1"/>
    </source>
</evidence>
<evidence type="ECO:0000256" key="4">
    <source>
        <dbReference type="ARBA" id="ARBA00022989"/>
    </source>
</evidence>
<keyword evidence="4 7" id="KW-1133">Transmembrane helix</keyword>
<keyword evidence="2" id="KW-1003">Cell membrane</keyword>
<evidence type="ECO:0000256" key="6">
    <source>
        <dbReference type="SAM" id="MobiDB-lite"/>
    </source>
</evidence>
<gene>
    <name evidence="8" type="ORF">GCM10023168_29080</name>
</gene>
<reference evidence="9" key="1">
    <citation type="journal article" date="2019" name="Int. J. Syst. Evol. Microbiol.">
        <title>The Global Catalogue of Microorganisms (GCM) 10K type strain sequencing project: providing services to taxonomists for standard genome sequencing and annotation.</title>
        <authorList>
            <consortium name="The Broad Institute Genomics Platform"/>
            <consortium name="The Broad Institute Genome Sequencing Center for Infectious Disease"/>
            <person name="Wu L."/>
            <person name="Ma J."/>
        </authorList>
    </citation>
    <scope>NUCLEOTIDE SEQUENCE [LARGE SCALE GENOMIC DNA]</scope>
    <source>
        <strain evidence="9">JCM 17809</strain>
    </source>
</reference>
<keyword evidence="3 7" id="KW-0812">Transmembrane</keyword>
<dbReference type="InterPro" id="IPR010343">
    <property type="entry name" value="ArAE_1"/>
</dbReference>
<protein>
    <recommendedName>
        <fullName evidence="10">Aromatic acid exporter family member 1</fullName>
    </recommendedName>
</protein>
<evidence type="ECO:0000256" key="2">
    <source>
        <dbReference type="ARBA" id="ARBA00022475"/>
    </source>
</evidence>
<name>A0ABP8KN60_9MICO</name>
<comment type="subcellular location">
    <subcellularLocation>
        <location evidence="1">Cell membrane</location>
        <topology evidence="1">Multi-pass membrane protein</topology>
    </subcellularLocation>
</comment>
<dbReference type="Pfam" id="PF06081">
    <property type="entry name" value="ArAE_1"/>
    <property type="match status" value="1"/>
</dbReference>
<evidence type="ECO:0000313" key="9">
    <source>
        <dbReference type="Proteomes" id="UP001500945"/>
    </source>
</evidence>
<keyword evidence="5 7" id="KW-0472">Membrane</keyword>
<feature type="compositionally biased region" description="Basic and acidic residues" evidence="6">
    <location>
        <begin position="446"/>
        <end position="456"/>
    </location>
</feature>
<sequence length="456" mass="49747">MVSREVEVVDARGLPSRVIATLGGWAAAVRAAFTTPGVERAEGLLLLKAAVATVLAWQLAVHLLDSPVPFYAPMAALLVVDRTMVRSIGASARRVAAVVLGMSIAWLVGSLVGVTWWTMVPVLMVALLIGRWPLLGDHGIQVPTMVLLSLLTVQGTDTEFTYLTIVQTVLGGVVGVAVNAVVLAPMHLDQPRDALRDLTTRVQDVLKDMADGMRGTWDADRARGWYDTATDLGDRVPEVLGVVETGRESTRFNWRHRLRPARIDWDGYLRTVEAVRRAQWQVGGIARTLVDTAEDADRHPAPSANWLERYAGVLDEVGDAISDFGVWTDESREAVERHVERALDALHDLSEQVRRTPLDDPRAWPTYGALVLEAERLARELRESNAHASVPTDTGPIRTPLAETVPAVAQLQQQVEQVPLVGEHLPRIIGQVVGREPEDPAAPPPPDRRSDGALPS</sequence>
<evidence type="ECO:0000256" key="7">
    <source>
        <dbReference type="SAM" id="Phobius"/>
    </source>
</evidence>
<dbReference type="RefSeq" id="WP_345207269.1">
    <property type="nucleotide sequence ID" value="NZ_BAABGM010000018.1"/>
</dbReference>
<comment type="caution">
    <text evidence="8">The sequence shown here is derived from an EMBL/GenBank/DDBJ whole genome shotgun (WGS) entry which is preliminary data.</text>
</comment>
<proteinExistence type="predicted"/>
<accession>A0ABP8KN60</accession>
<feature type="region of interest" description="Disordered" evidence="6">
    <location>
        <begin position="431"/>
        <end position="456"/>
    </location>
</feature>
<feature type="transmembrane region" description="Helical" evidence="7">
    <location>
        <begin position="160"/>
        <end position="182"/>
    </location>
</feature>
<keyword evidence="9" id="KW-1185">Reference proteome</keyword>
<feature type="transmembrane region" description="Helical" evidence="7">
    <location>
        <begin position="95"/>
        <end position="117"/>
    </location>
</feature>
<evidence type="ECO:0008006" key="10">
    <source>
        <dbReference type="Google" id="ProtNLM"/>
    </source>
</evidence>
<evidence type="ECO:0000256" key="3">
    <source>
        <dbReference type="ARBA" id="ARBA00022692"/>
    </source>
</evidence>
<evidence type="ECO:0000256" key="5">
    <source>
        <dbReference type="ARBA" id="ARBA00023136"/>
    </source>
</evidence>
<organism evidence="8 9">
    <name type="scientific">Fodinibacter luteus</name>
    <dbReference type="NCBI Taxonomy" id="552064"/>
    <lineage>
        <taxon>Bacteria</taxon>
        <taxon>Bacillati</taxon>
        <taxon>Actinomycetota</taxon>
        <taxon>Actinomycetes</taxon>
        <taxon>Micrococcales</taxon>
        <taxon>Intrasporangiaceae</taxon>
        <taxon>Fodinibacter (ex Wang et al. 2009)</taxon>
    </lineage>
</organism>